<dbReference type="EMBL" id="KZ613478">
    <property type="protein sequence ID" value="PMD22299.1"/>
    <property type="molecule type" value="Genomic_DNA"/>
</dbReference>
<evidence type="ECO:0000256" key="2">
    <source>
        <dbReference type="SAM" id="Phobius"/>
    </source>
</evidence>
<keyword evidence="2" id="KW-0472">Membrane</keyword>
<keyword evidence="2" id="KW-0812">Transmembrane</keyword>
<gene>
    <name evidence="3" type="ORF">NA56DRAFT_702659</name>
</gene>
<feature type="transmembrane region" description="Helical" evidence="2">
    <location>
        <begin position="118"/>
        <end position="138"/>
    </location>
</feature>
<sequence>MENNINLKHGDIPTEGSTLHTHDKKTPASVVTTEAKSNHGQRQHGSIRPAAEEEPKAPISSNRWTALKSCLPVLAPIPATIAIITLQFVNVYISAEYQSQDFNIGNRHVHISELQNALQLPASIYGLLITTSVSAIALHRIRYELAEREGVALGYLLAGYQLNHLPTLLSKAFWTGSYARARGGTRLQHLSLLILVGLCIFLAHFGQSMGAMLIVPKPAWWLVRHLDNTEIDAFIANKTEIYPQHLTQSTLPDGSCLSSTALQNDSCPAGGYFTLLETLPNWNAEYLAENLGMWNITFFNDDASREVVSFPLLINNSSYDSSLTSSPQQVFVRAVADYFQWQHNWKLTLKSANNKPLLMPLVQVQCAAISSLSSAIQFPYSNLIYPPLSLLPNTTNWTLYASEFAANSGKPVQFSWADLSGFSPGPSLGAVVRLSKNLTIPDGFTTTPLSNDSVLACTIDARWAPVQLYLQPYVDGTVRPDNAYADGTTPLAQIEIDPSWAESLNLPVPGSQLTTMETIIQDLVYKDLESTASSDPVTFLSDLAVSLGSTITDGLARIGWQEHFAFTQTETNSLQLITVSENGTVLSNNTYSDAQTADWMHLEWKVEHYGYGFSAATITAKVAMVVLLLHAALAIGHTVVVCLPRKVWCCDSWGTIGSLVVLAMNSRPDERLLNMSAGIKLKQSWQEIVKIREFGEENLELIVAEDSVIGEAWMGKEGEKLKPGKKYGTDLGEKLRILEVFGASVYNNISRYVLPNI</sequence>
<protein>
    <submittedName>
        <fullName evidence="3">Uncharacterized protein</fullName>
    </submittedName>
</protein>
<keyword evidence="4" id="KW-1185">Reference proteome</keyword>
<feature type="transmembrane region" description="Helical" evidence="2">
    <location>
        <begin position="190"/>
        <end position="215"/>
    </location>
</feature>
<evidence type="ECO:0000313" key="3">
    <source>
        <dbReference type="EMBL" id="PMD22299.1"/>
    </source>
</evidence>
<proteinExistence type="predicted"/>
<organism evidence="3 4">
    <name type="scientific">Hyaloscypha hepaticicola</name>
    <dbReference type="NCBI Taxonomy" id="2082293"/>
    <lineage>
        <taxon>Eukaryota</taxon>
        <taxon>Fungi</taxon>
        <taxon>Dikarya</taxon>
        <taxon>Ascomycota</taxon>
        <taxon>Pezizomycotina</taxon>
        <taxon>Leotiomycetes</taxon>
        <taxon>Helotiales</taxon>
        <taxon>Hyaloscyphaceae</taxon>
        <taxon>Hyaloscypha</taxon>
    </lineage>
</organism>
<accession>A0A2J6Q7Q7</accession>
<reference evidence="3 4" key="1">
    <citation type="submission" date="2016-05" db="EMBL/GenBank/DDBJ databases">
        <title>A degradative enzymes factory behind the ericoid mycorrhizal symbiosis.</title>
        <authorList>
            <consortium name="DOE Joint Genome Institute"/>
            <person name="Martino E."/>
            <person name="Morin E."/>
            <person name="Grelet G."/>
            <person name="Kuo A."/>
            <person name="Kohler A."/>
            <person name="Daghino S."/>
            <person name="Barry K."/>
            <person name="Choi C."/>
            <person name="Cichocki N."/>
            <person name="Clum A."/>
            <person name="Copeland A."/>
            <person name="Hainaut M."/>
            <person name="Haridas S."/>
            <person name="Labutti K."/>
            <person name="Lindquist E."/>
            <person name="Lipzen A."/>
            <person name="Khouja H.-R."/>
            <person name="Murat C."/>
            <person name="Ohm R."/>
            <person name="Olson A."/>
            <person name="Spatafora J."/>
            <person name="Veneault-Fourrey C."/>
            <person name="Henrissat B."/>
            <person name="Grigoriev I."/>
            <person name="Martin F."/>
            <person name="Perotto S."/>
        </authorList>
    </citation>
    <scope>NUCLEOTIDE SEQUENCE [LARGE SCALE GENOMIC DNA]</scope>
    <source>
        <strain evidence="3 4">UAMH 7357</strain>
    </source>
</reference>
<feature type="compositionally biased region" description="Polar residues" evidence="1">
    <location>
        <begin position="29"/>
        <end position="44"/>
    </location>
</feature>
<dbReference type="Proteomes" id="UP000235672">
    <property type="component" value="Unassembled WGS sequence"/>
</dbReference>
<dbReference type="AlphaFoldDB" id="A0A2J6Q7Q7"/>
<keyword evidence="2" id="KW-1133">Transmembrane helix</keyword>
<evidence type="ECO:0000313" key="4">
    <source>
        <dbReference type="Proteomes" id="UP000235672"/>
    </source>
</evidence>
<name>A0A2J6Q7Q7_9HELO</name>
<feature type="region of interest" description="Disordered" evidence="1">
    <location>
        <begin position="1"/>
        <end position="58"/>
    </location>
</feature>
<evidence type="ECO:0000256" key="1">
    <source>
        <dbReference type="SAM" id="MobiDB-lite"/>
    </source>
</evidence>
<feature type="transmembrane region" description="Helical" evidence="2">
    <location>
        <begin position="73"/>
        <end position="93"/>
    </location>
</feature>
<dbReference type="OrthoDB" id="5342924at2759"/>